<accession>A0ABP8QU53</accession>
<gene>
    <name evidence="3" type="ORF">GCM10023191_067230</name>
</gene>
<feature type="region of interest" description="Disordered" evidence="1">
    <location>
        <begin position="570"/>
        <end position="609"/>
    </location>
</feature>
<keyword evidence="2" id="KW-1133">Transmembrane helix</keyword>
<dbReference type="Proteomes" id="UP001500503">
    <property type="component" value="Unassembled WGS sequence"/>
</dbReference>
<reference evidence="4" key="1">
    <citation type="journal article" date="2019" name="Int. J. Syst. Evol. Microbiol.">
        <title>The Global Catalogue of Microorganisms (GCM) 10K type strain sequencing project: providing services to taxonomists for standard genome sequencing and annotation.</title>
        <authorList>
            <consortium name="The Broad Institute Genomics Platform"/>
            <consortium name="The Broad Institute Genome Sequencing Center for Infectious Disease"/>
            <person name="Wu L."/>
            <person name="Ma J."/>
        </authorList>
    </citation>
    <scope>NUCLEOTIDE SEQUENCE [LARGE SCALE GENOMIC DNA]</scope>
    <source>
        <strain evidence="4">JCM 17933</strain>
    </source>
</reference>
<proteinExistence type="predicted"/>
<evidence type="ECO:0000313" key="4">
    <source>
        <dbReference type="Proteomes" id="UP001500503"/>
    </source>
</evidence>
<comment type="caution">
    <text evidence="3">The sequence shown here is derived from an EMBL/GenBank/DDBJ whole genome shotgun (WGS) entry which is preliminary data.</text>
</comment>
<feature type="transmembrane region" description="Helical" evidence="2">
    <location>
        <begin position="181"/>
        <end position="200"/>
    </location>
</feature>
<protein>
    <submittedName>
        <fullName evidence="3">Uncharacterized protein</fullName>
    </submittedName>
</protein>
<keyword evidence="2" id="KW-0472">Membrane</keyword>
<evidence type="ECO:0000256" key="1">
    <source>
        <dbReference type="SAM" id="MobiDB-lite"/>
    </source>
</evidence>
<name>A0ABP8QU53_9ACTN</name>
<feature type="compositionally biased region" description="Basic and acidic residues" evidence="1">
    <location>
        <begin position="598"/>
        <end position="609"/>
    </location>
</feature>
<keyword evidence="4" id="KW-1185">Reference proteome</keyword>
<organism evidence="3 4">
    <name type="scientific">Actinoallomurus oryzae</name>
    <dbReference type="NCBI Taxonomy" id="502180"/>
    <lineage>
        <taxon>Bacteria</taxon>
        <taxon>Bacillati</taxon>
        <taxon>Actinomycetota</taxon>
        <taxon>Actinomycetes</taxon>
        <taxon>Streptosporangiales</taxon>
        <taxon>Thermomonosporaceae</taxon>
        <taxon>Actinoallomurus</taxon>
    </lineage>
</organism>
<dbReference type="EMBL" id="BAABHF010000042">
    <property type="protein sequence ID" value="GAA4507999.1"/>
    <property type="molecule type" value="Genomic_DNA"/>
</dbReference>
<keyword evidence="2" id="KW-0812">Transmembrane</keyword>
<sequence length="609" mass="65850">MGNSEMDDSKTPSGTNYDRLALLAYVILWDLKPAHRIEQAVSIVRRCVPWRESNSVRRRVLKRCIRTPWGTSYRSRARLGMRPTGAALDSGLASAIRRLGREERVAYVLQRVEGLNAEETAAELRRLHVSDIDSAVHRSLKSVDTDTELNPEEQRAAILGLDLETVAVSPRWSPRPARIRLAALLAGALAVVVVGVVLGWPGKKAPLRVNARAGTYIASLSGWPAQGDRVHDRALLGRARDAWEGVPALPAEDGERYGSVKLRGLREVPHPRPAPGTLIVLFAGTVGPGRSVLLFDGALLALYSEGTSDGKSLTVETTLPLAHLGPLAVSPPVAGGTRQAYLLPPDTVRAEVATLADTRPTWQTATPRNGVITMPDRQNSSNCRRTLFHTSWKLSSGRVDSDVFTGLENPLTTTQISWTSPGAREFDAAPIDTRLVRDVICDDDSFSERNQRSVTDVDLEAIWNGALPEGHHQAAFVSLAALYGRGQPDPPKDLPIVTEETQTLFVDQPPNAPGITKIVESESGSGIIAGVAGDTAYATASWHAPSGRWYLIAGGTPKIARIRAWGKHEQKAKGRTLILRGPKSHGSKAPDWSTSVDAETKTGEPGESQ</sequence>
<evidence type="ECO:0000313" key="3">
    <source>
        <dbReference type="EMBL" id="GAA4507999.1"/>
    </source>
</evidence>
<evidence type="ECO:0000256" key="2">
    <source>
        <dbReference type="SAM" id="Phobius"/>
    </source>
</evidence>